<feature type="chain" id="PRO_5015500883" evidence="1">
    <location>
        <begin position="22"/>
        <end position="303"/>
    </location>
</feature>
<accession>A0A2U1SVC0</accession>
<evidence type="ECO:0000313" key="2">
    <source>
        <dbReference type="EMBL" id="PWB95557.1"/>
    </source>
</evidence>
<feature type="signal peptide" evidence="1">
    <location>
        <begin position="1"/>
        <end position="21"/>
    </location>
</feature>
<gene>
    <name evidence="2" type="ORF">C5689_00035</name>
</gene>
<organism evidence="2 3">
    <name type="scientific">Methylosinus sporium</name>
    <dbReference type="NCBI Taxonomy" id="428"/>
    <lineage>
        <taxon>Bacteria</taxon>
        <taxon>Pseudomonadati</taxon>
        <taxon>Pseudomonadota</taxon>
        <taxon>Alphaproteobacteria</taxon>
        <taxon>Hyphomicrobiales</taxon>
        <taxon>Methylocystaceae</taxon>
        <taxon>Methylosinus</taxon>
    </lineage>
</organism>
<reference evidence="2 3" key="1">
    <citation type="journal article" date="2018" name="Appl. Microbiol. Biotechnol.">
        <title>Co-cultivation of the strictly anaerobic methanogen Methanosarcina barkeri with aerobic methanotrophs in an oxygen-limited membrane bioreactor.</title>
        <authorList>
            <person name="In 't Zandt M.H."/>
            <person name="van den Bosch T.J.M."/>
            <person name="Rijkers R."/>
            <person name="van Kessel M.A.H.J."/>
            <person name="Jetten M.S.M."/>
            <person name="Welte C.U."/>
        </authorList>
    </citation>
    <scope>NUCLEOTIDE SEQUENCE [LARGE SCALE GENOMIC DNA]</scope>
    <source>
        <strain evidence="2 3">DSM 17706</strain>
    </source>
</reference>
<name>A0A2U1SVC0_METSR</name>
<dbReference type="EMBL" id="PUIV01000001">
    <property type="protein sequence ID" value="PWB95557.1"/>
    <property type="molecule type" value="Genomic_DNA"/>
</dbReference>
<dbReference type="RefSeq" id="WP_108915238.1">
    <property type="nucleotide sequence ID" value="NZ_BGJY01000001.1"/>
</dbReference>
<protein>
    <submittedName>
        <fullName evidence="2">Nonribosomal peptide synthetase MxaA</fullName>
    </submittedName>
</protein>
<keyword evidence="3" id="KW-1185">Reference proteome</keyword>
<evidence type="ECO:0000256" key="1">
    <source>
        <dbReference type="SAM" id="SignalP"/>
    </source>
</evidence>
<dbReference type="AlphaFoldDB" id="A0A2U1SVC0"/>
<evidence type="ECO:0000313" key="3">
    <source>
        <dbReference type="Proteomes" id="UP000245137"/>
    </source>
</evidence>
<dbReference type="OrthoDB" id="5608210at2"/>
<dbReference type="Proteomes" id="UP000245137">
    <property type="component" value="Unassembled WGS sequence"/>
</dbReference>
<comment type="caution">
    <text evidence="2">The sequence shown here is derived from an EMBL/GenBank/DDBJ whole genome shotgun (WGS) entry which is preliminary data.</text>
</comment>
<proteinExistence type="predicted"/>
<sequence length="303" mass="33298">MRARFLALSFLFAFVAAPAAAEVKSVRLYAERGFGFFVGDLVNARLEIVADSASRLQSASLPRPGALDYRLDLRDIRVREEPVGDGLTRWNIDLVYQIFYVALDVRDLQIPPFALRFLHEGETETVRAPAWAIGVSPLREVLPQRRDDPTDYMRPDRGVAPSDAATPAIRAGAFVALALGALALVAHDRGWPPFHRRRARVFAAAARRIAILTKRGDEAARRAAMLALHRAIDDAAGRRIFAEDIDAFVAGHAEFAVAKERLIRFFASSRALFFGVADAGADLPLGEILSLARSLAAQERSAR</sequence>
<keyword evidence="1" id="KW-0732">Signal</keyword>